<protein>
    <submittedName>
        <fullName evidence="4">5-methylthioadenosine/S-adenosylhomocysteine deaminase</fullName>
    </submittedName>
</protein>
<gene>
    <name evidence="4" type="primary">mtaD</name>
    <name evidence="4" type="ORF">Rmf_43000</name>
</gene>
<dbReference type="PANTHER" id="PTHR43794">
    <property type="entry name" value="AMINOHYDROLASE SSNA-RELATED"/>
    <property type="match status" value="1"/>
</dbReference>
<dbReference type="InterPro" id="IPR006680">
    <property type="entry name" value="Amidohydro-rel"/>
</dbReference>
<keyword evidence="2" id="KW-0378">Hydrolase</keyword>
<dbReference type="Gene3D" id="3.20.20.140">
    <property type="entry name" value="Metal-dependent hydrolases"/>
    <property type="match status" value="1"/>
</dbReference>
<dbReference type="Pfam" id="PF01979">
    <property type="entry name" value="Amidohydro_1"/>
    <property type="match status" value="1"/>
</dbReference>
<dbReference type="SUPFAM" id="SSF51556">
    <property type="entry name" value="Metallo-dependent hydrolases"/>
    <property type="match status" value="1"/>
</dbReference>
<evidence type="ECO:0000256" key="2">
    <source>
        <dbReference type="ARBA" id="ARBA00022801"/>
    </source>
</evidence>
<evidence type="ECO:0000313" key="4">
    <source>
        <dbReference type="EMBL" id="BDG74371.1"/>
    </source>
</evidence>
<dbReference type="InterPro" id="IPR050287">
    <property type="entry name" value="MTA/SAH_deaminase"/>
</dbReference>
<feature type="domain" description="Amidohydrolase-related" evidence="3">
    <location>
        <begin position="63"/>
        <end position="447"/>
    </location>
</feature>
<comment type="similarity">
    <text evidence="1">Belongs to the metallo-dependent hydrolases superfamily. ATZ/TRZ family.</text>
</comment>
<keyword evidence="5" id="KW-1185">Reference proteome</keyword>
<dbReference type="PANTHER" id="PTHR43794:SF11">
    <property type="entry name" value="AMIDOHYDROLASE-RELATED DOMAIN-CONTAINING PROTEIN"/>
    <property type="match status" value="1"/>
</dbReference>
<evidence type="ECO:0000256" key="1">
    <source>
        <dbReference type="ARBA" id="ARBA00006745"/>
    </source>
</evidence>
<reference evidence="4 5" key="1">
    <citation type="journal article" date="2016" name="Microbes Environ.">
        <title>Phylogenetically diverse aerobic anoxygenic phototrophic bacteria isolated from epilithic biofilms in Tama river, Japan.</title>
        <authorList>
            <person name="Hirose S."/>
            <person name="Matsuura K."/>
            <person name="Haruta S."/>
        </authorList>
    </citation>
    <scope>NUCLEOTIDE SEQUENCE [LARGE SCALE GENOMIC DNA]</scope>
    <source>
        <strain evidence="4 5">S08</strain>
    </source>
</reference>
<organism evidence="4 5">
    <name type="scientific">Roseomonas fluvialis</name>
    <dbReference type="NCBI Taxonomy" id="1750527"/>
    <lineage>
        <taxon>Bacteria</taxon>
        <taxon>Pseudomonadati</taxon>
        <taxon>Pseudomonadota</taxon>
        <taxon>Alphaproteobacteria</taxon>
        <taxon>Acetobacterales</taxon>
        <taxon>Roseomonadaceae</taxon>
        <taxon>Roseomonas</taxon>
    </lineage>
</organism>
<proteinExistence type="inferred from homology"/>
<evidence type="ECO:0000313" key="5">
    <source>
        <dbReference type="Proteomes" id="UP000831327"/>
    </source>
</evidence>
<dbReference type="SUPFAM" id="SSF51338">
    <property type="entry name" value="Composite domain of metallo-dependent hydrolases"/>
    <property type="match status" value="1"/>
</dbReference>
<name>A0ABM7Y8L4_9PROT</name>
<sequence length="515" mass="56794">MPSSLIRGGAVICRAVDRSAVEVVEDGAVLQRDGNIVEVGPWAELEMRHAGTVDQVLGSPADVVLPGFINGHHHVGLTPLQLGSPDLPLELWFASRLKSRAVDLRLDTLYSAFEMVESGITTVQHLAGRIPAPLDNVIRGATDTLRAYQSIGMRASYGYMLRDQNHLVYEADAAFLARLPSALAAELAPMIERGVLPLEDHFSLFHHLREAFGDDPRIAIQLAPGNLHWCSDTALERVRATCESTATPFHMHLLETQYQKAYASKRAGMSALQVLNRAGLLGPHATLGHGIWLTEADIELVAETGTCICHNCSSNLRLRSGVAPLNAWEKRGVRVAIGLDEAGINDDRDMLQEMRMVLRQHRVPGMEPMDVPTPAQVFRMATEDGAATTLFGRTIGRLVPGCAADLILMDRRHFTYPYMDRDTPLIDALVQRGKTGAVHTVMVAGEVIYADRRFTRVDKEAALADLAEHLGRPLTPDDERRRAVSRQVEPFVRDFYRDYLPPEGPSPFYAGSARR</sequence>
<dbReference type="Proteomes" id="UP000831327">
    <property type="component" value="Chromosome"/>
</dbReference>
<evidence type="ECO:0000259" key="3">
    <source>
        <dbReference type="Pfam" id="PF01979"/>
    </source>
</evidence>
<accession>A0ABM7Y8L4</accession>
<dbReference type="Gene3D" id="2.30.40.10">
    <property type="entry name" value="Urease, subunit C, domain 1"/>
    <property type="match status" value="1"/>
</dbReference>
<dbReference type="EMBL" id="AP025637">
    <property type="protein sequence ID" value="BDG74371.1"/>
    <property type="molecule type" value="Genomic_DNA"/>
</dbReference>
<dbReference type="InterPro" id="IPR011059">
    <property type="entry name" value="Metal-dep_hydrolase_composite"/>
</dbReference>
<dbReference type="InterPro" id="IPR032466">
    <property type="entry name" value="Metal_Hydrolase"/>
</dbReference>